<dbReference type="PIRSF" id="PIRSF016262">
    <property type="entry name" value="LPLase"/>
    <property type="match status" value="1"/>
</dbReference>
<dbReference type="Pfam" id="PF21948">
    <property type="entry name" value="LplA-B_cat"/>
    <property type="match status" value="1"/>
</dbReference>
<comment type="catalytic activity">
    <reaction evidence="6 7">
        <text>octanoyl-[ACP] + L-lysyl-[protein] = N(6)-octanoyl-L-lysyl-[protein] + holo-[ACP] + H(+)</text>
        <dbReference type="Rhea" id="RHEA:17665"/>
        <dbReference type="Rhea" id="RHEA-COMP:9636"/>
        <dbReference type="Rhea" id="RHEA-COMP:9685"/>
        <dbReference type="Rhea" id="RHEA-COMP:9752"/>
        <dbReference type="Rhea" id="RHEA-COMP:9928"/>
        <dbReference type="ChEBI" id="CHEBI:15378"/>
        <dbReference type="ChEBI" id="CHEBI:29969"/>
        <dbReference type="ChEBI" id="CHEBI:64479"/>
        <dbReference type="ChEBI" id="CHEBI:78463"/>
        <dbReference type="ChEBI" id="CHEBI:78809"/>
        <dbReference type="EC" id="2.3.1.181"/>
    </reaction>
</comment>
<reference evidence="11 12" key="1">
    <citation type="submission" date="2018-01" db="EMBL/GenBank/DDBJ databases">
        <authorList>
            <person name="Yu X.-D."/>
        </authorList>
    </citation>
    <scope>NUCLEOTIDE SEQUENCE [LARGE SCALE GENOMIC DNA]</scope>
    <source>
        <strain evidence="11 12">ZX-21</strain>
    </source>
</reference>
<evidence type="ECO:0000256" key="4">
    <source>
        <dbReference type="ARBA" id="ARBA00023315"/>
    </source>
</evidence>
<dbReference type="InterPro" id="IPR004143">
    <property type="entry name" value="BPL_LPL_catalytic"/>
</dbReference>
<dbReference type="InterPro" id="IPR000544">
    <property type="entry name" value="Octanoyltransferase"/>
</dbReference>
<evidence type="ECO:0000259" key="10">
    <source>
        <dbReference type="PROSITE" id="PS51733"/>
    </source>
</evidence>
<comment type="subcellular location">
    <subcellularLocation>
        <location evidence="6">Cytoplasm</location>
    </subcellularLocation>
</comment>
<evidence type="ECO:0000256" key="6">
    <source>
        <dbReference type="HAMAP-Rule" id="MF_00013"/>
    </source>
</evidence>
<evidence type="ECO:0000313" key="12">
    <source>
        <dbReference type="Proteomes" id="UP000237222"/>
    </source>
</evidence>
<feature type="binding site" evidence="6">
    <location>
        <begin position="153"/>
        <end position="155"/>
    </location>
    <ligand>
        <name>substrate</name>
    </ligand>
</feature>
<evidence type="ECO:0000256" key="3">
    <source>
        <dbReference type="ARBA" id="ARBA00022679"/>
    </source>
</evidence>
<dbReference type="GO" id="GO:0005737">
    <property type="term" value="C:cytoplasm"/>
    <property type="evidence" value="ECO:0007669"/>
    <property type="project" value="UniProtKB-SubCell"/>
</dbReference>
<protein>
    <recommendedName>
        <fullName evidence="6 7">Octanoyltransferase</fullName>
        <ecNumber evidence="6 7">2.3.1.181</ecNumber>
    </recommendedName>
    <alternativeName>
        <fullName evidence="6">Lipoate-protein ligase B</fullName>
    </alternativeName>
    <alternativeName>
        <fullName evidence="6">Lipoyl/octanoyl transferase</fullName>
    </alternativeName>
    <alternativeName>
        <fullName evidence="6">Octanoyl-[acyl-carrier-protein]-protein N-octanoyltransferase</fullName>
    </alternativeName>
</protein>
<name>A0A2S4HAR5_9GAMM</name>
<comment type="pathway">
    <text evidence="1 6 7">Protein modification; protein lipoylation via endogenous pathway; protein N(6)-(lipoyl)lysine from octanoyl-[acyl-carrier-protein]: step 1/2.</text>
</comment>
<dbReference type="NCBIfam" id="TIGR00214">
    <property type="entry name" value="lipB"/>
    <property type="match status" value="1"/>
</dbReference>
<dbReference type="RefSeq" id="WP_103686030.1">
    <property type="nucleotide sequence ID" value="NZ_PQGG01000044.1"/>
</dbReference>
<dbReference type="GO" id="GO:0033819">
    <property type="term" value="F:lipoyl(octanoyl) transferase activity"/>
    <property type="evidence" value="ECO:0007669"/>
    <property type="project" value="UniProtKB-EC"/>
</dbReference>
<keyword evidence="4 6" id="KW-0012">Acyltransferase</keyword>
<dbReference type="HAMAP" id="MF_00013">
    <property type="entry name" value="LipB"/>
    <property type="match status" value="1"/>
</dbReference>
<dbReference type="EMBL" id="PQGG01000044">
    <property type="protein sequence ID" value="POP51066.1"/>
    <property type="molecule type" value="Genomic_DNA"/>
</dbReference>
<feature type="active site" description="Acyl-thioester intermediate" evidence="6 8">
    <location>
        <position position="171"/>
    </location>
</feature>
<evidence type="ECO:0000256" key="8">
    <source>
        <dbReference type="PIRSR" id="PIRSR016262-1"/>
    </source>
</evidence>
<dbReference type="PROSITE" id="PS51733">
    <property type="entry name" value="BPL_LPL_CATALYTIC"/>
    <property type="match status" value="1"/>
</dbReference>
<dbReference type="GO" id="GO:0009249">
    <property type="term" value="P:protein lipoylation"/>
    <property type="evidence" value="ECO:0007669"/>
    <property type="project" value="InterPro"/>
</dbReference>
<comment type="miscellaneous">
    <text evidence="6">In the reaction, the free carboxyl group of octanoic acid is attached via an amide linkage to the epsilon-amino group of a specific lysine residue of lipoyl domains of lipoate-dependent enzymes.</text>
</comment>
<dbReference type="Gene3D" id="3.30.930.10">
    <property type="entry name" value="Bira Bifunctional Protein, Domain 2"/>
    <property type="match status" value="1"/>
</dbReference>
<dbReference type="Proteomes" id="UP000237222">
    <property type="component" value="Unassembled WGS sequence"/>
</dbReference>
<dbReference type="OrthoDB" id="9787061at2"/>
<dbReference type="SUPFAM" id="SSF55681">
    <property type="entry name" value="Class II aaRS and biotin synthetases"/>
    <property type="match status" value="1"/>
</dbReference>
<evidence type="ECO:0000256" key="1">
    <source>
        <dbReference type="ARBA" id="ARBA00004821"/>
    </source>
</evidence>
<organism evidence="11 12">
    <name type="scientific">Zhongshania marina</name>
    <dbReference type="NCBI Taxonomy" id="2304603"/>
    <lineage>
        <taxon>Bacteria</taxon>
        <taxon>Pseudomonadati</taxon>
        <taxon>Pseudomonadota</taxon>
        <taxon>Gammaproteobacteria</taxon>
        <taxon>Cellvibrionales</taxon>
        <taxon>Spongiibacteraceae</taxon>
        <taxon>Zhongshania</taxon>
    </lineage>
</organism>
<comment type="similarity">
    <text evidence="6 7">Belongs to the LipB family.</text>
</comment>
<dbReference type="InterPro" id="IPR020605">
    <property type="entry name" value="Octanoyltransferase_CS"/>
</dbReference>
<feature type="binding site" evidence="6">
    <location>
        <begin position="72"/>
        <end position="79"/>
    </location>
    <ligand>
        <name>substrate</name>
    </ligand>
</feature>
<dbReference type="InterPro" id="IPR045864">
    <property type="entry name" value="aa-tRNA-synth_II/BPL/LPL"/>
</dbReference>
<comment type="caution">
    <text evidence="6">Lacks conserved residue(s) required for the propagation of feature annotation.</text>
</comment>
<dbReference type="EC" id="2.3.1.181" evidence="6 7"/>
<dbReference type="CDD" id="cd16444">
    <property type="entry name" value="LipB"/>
    <property type="match status" value="1"/>
</dbReference>
<evidence type="ECO:0000256" key="7">
    <source>
        <dbReference type="PIRNR" id="PIRNR016262"/>
    </source>
</evidence>
<dbReference type="UniPathway" id="UPA00538">
    <property type="reaction ID" value="UER00592"/>
</dbReference>
<gene>
    <name evidence="6" type="primary">lipB</name>
    <name evidence="11" type="ORF">C0068_18960</name>
</gene>
<dbReference type="AlphaFoldDB" id="A0A2S4HAR5"/>
<keyword evidence="3 6" id="KW-0808">Transferase</keyword>
<keyword evidence="2 6" id="KW-0963">Cytoplasm</keyword>
<accession>A0A2S4HAR5</accession>
<comment type="function">
    <text evidence="5 6 7">Catalyzes the transfer of endogenously produced octanoic acid from octanoyl-acyl-carrier-protein onto the lipoyl domains of lipoate-dependent enzymes. Lipoyl-ACP can also act as a substrate although octanoyl-ACP is likely to be the physiological substrate.</text>
</comment>
<evidence type="ECO:0000256" key="5">
    <source>
        <dbReference type="ARBA" id="ARBA00024732"/>
    </source>
</evidence>
<feature type="site" description="Lowers pKa of active site Cys" evidence="6 9">
    <location>
        <position position="137"/>
    </location>
</feature>
<comment type="caution">
    <text evidence="11">The sequence shown here is derived from an EMBL/GenBank/DDBJ whole genome shotgun (WGS) entry which is preliminary data.</text>
</comment>
<sequence>MTRPDTLWLRKLGRQSYEPVWRAMQHYTDTRDADSPDELWFLEHDAVFTQGQAGKAEHILMPGDIPVVQVDRGGQVTYHGPGQLVGYVLVDLRRLGVGIRDLVTAIENSIVAVLAGLDIPAHPRADAPGVYVESGAKIAQLGLRVRRGSTFHGLSLNIDMDLSVFQRINPCGYQGMAVTDIRRENNAALSSQNELTSLLSAELANSLGYLHCREVSEHCLPDTSGVL</sequence>
<dbReference type="FunFam" id="3.30.930.10:FF:000020">
    <property type="entry name" value="Octanoyltransferase"/>
    <property type="match status" value="1"/>
</dbReference>
<evidence type="ECO:0000313" key="11">
    <source>
        <dbReference type="EMBL" id="POP51066.1"/>
    </source>
</evidence>
<dbReference type="PANTHER" id="PTHR10993:SF7">
    <property type="entry name" value="LIPOYLTRANSFERASE 2, MITOCHONDRIAL-RELATED"/>
    <property type="match status" value="1"/>
</dbReference>
<evidence type="ECO:0000256" key="2">
    <source>
        <dbReference type="ARBA" id="ARBA00022490"/>
    </source>
</evidence>
<dbReference type="PROSITE" id="PS01313">
    <property type="entry name" value="LIPB"/>
    <property type="match status" value="1"/>
</dbReference>
<dbReference type="NCBIfam" id="NF010922">
    <property type="entry name" value="PRK14342.1"/>
    <property type="match status" value="1"/>
</dbReference>
<feature type="domain" description="BPL/LPL catalytic" evidence="10">
    <location>
        <begin position="33"/>
        <end position="211"/>
    </location>
</feature>
<evidence type="ECO:0000256" key="9">
    <source>
        <dbReference type="PIRSR" id="PIRSR016262-3"/>
    </source>
</evidence>
<proteinExistence type="inferred from homology"/>
<dbReference type="PANTHER" id="PTHR10993">
    <property type="entry name" value="OCTANOYLTRANSFERASE"/>
    <property type="match status" value="1"/>
</dbReference>